<dbReference type="PRINTS" id="PR00039">
    <property type="entry name" value="HTHLYSR"/>
</dbReference>
<evidence type="ECO:0000256" key="3">
    <source>
        <dbReference type="ARBA" id="ARBA00023125"/>
    </source>
</evidence>
<proteinExistence type="inferred from homology"/>
<dbReference type="InterPro" id="IPR005119">
    <property type="entry name" value="LysR_subst-bd"/>
</dbReference>
<accession>A0A840YS96</accession>
<keyword evidence="2" id="KW-0805">Transcription regulation</keyword>
<dbReference type="PANTHER" id="PTHR30579">
    <property type="entry name" value="TRANSCRIPTIONAL REGULATOR"/>
    <property type="match status" value="1"/>
</dbReference>
<dbReference type="FunFam" id="1.10.10.10:FF:000001">
    <property type="entry name" value="LysR family transcriptional regulator"/>
    <property type="match status" value="1"/>
</dbReference>
<dbReference type="Pfam" id="PF03466">
    <property type="entry name" value="LysR_substrate"/>
    <property type="match status" value="1"/>
</dbReference>
<dbReference type="GO" id="GO:0003700">
    <property type="term" value="F:DNA-binding transcription factor activity"/>
    <property type="evidence" value="ECO:0007669"/>
    <property type="project" value="InterPro"/>
</dbReference>
<dbReference type="Proteomes" id="UP000527143">
    <property type="component" value="Unassembled WGS sequence"/>
</dbReference>
<keyword evidence="3 6" id="KW-0238">DNA-binding</keyword>
<dbReference type="Gene3D" id="1.10.10.10">
    <property type="entry name" value="Winged helix-like DNA-binding domain superfamily/Winged helix DNA-binding domain"/>
    <property type="match status" value="1"/>
</dbReference>
<dbReference type="Gene3D" id="3.40.190.10">
    <property type="entry name" value="Periplasmic binding protein-like II"/>
    <property type="match status" value="2"/>
</dbReference>
<gene>
    <name evidence="6" type="ORF">FHT02_003819</name>
</gene>
<evidence type="ECO:0000313" key="7">
    <source>
        <dbReference type="Proteomes" id="UP000527143"/>
    </source>
</evidence>
<keyword evidence="7" id="KW-1185">Reference proteome</keyword>
<dbReference type="GO" id="GO:0003677">
    <property type="term" value="F:DNA binding"/>
    <property type="evidence" value="ECO:0007669"/>
    <property type="project" value="UniProtKB-KW"/>
</dbReference>
<dbReference type="PANTHER" id="PTHR30579:SF7">
    <property type="entry name" value="HTH-TYPE TRANSCRIPTIONAL REGULATOR LRHA-RELATED"/>
    <property type="match status" value="1"/>
</dbReference>
<evidence type="ECO:0000256" key="1">
    <source>
        <dbReference type="ARBA" id="ARBA00009437"/>
    </source>
</evidence>
<keyword evidence="4" id="KW-0804">Transcription</keyword>
<organism evidence="6 7">
    <name type="scientific">Sphingomonas xinjiangensis</name>
    <dbReference type="NCBI Taxonomy" id="643568"/>
    <lineage>
        <taxon>Bacteria</taxon>
        <taxon>Pseudomonadati</taxon>
        <taxon>Pseudomonadota</taxon>
        <taxon>Alphaproteobacteria</taxon>
        <taxon>Sphingomonadales</taxon>
        <taxon>Sphingomonadaceae</taxon>
        <taxon>Sphingomonas</taxon>
    </lineage>
</organism>
<sequence length="277" mass="29989">MLDLKLLRTFVAVAETASFTLAAELLNSTQSTVSQHLGRLEAAVGQSLINRSSRPIAPTSSGERLLGYARRLLALQNEAQVLFADPSGTTSIRIGVPDDIVTSAMSRRFADFAALHREIRLDVTTGLSRDLKKRFRAGEFDIAIVKEAVADGDARATFPEPLGWFEGNASGAWHDPIPLVTFPPGGLYRDLMIDRIERERRRWYIAFTGNSLASVLSAVEAGLGVSVLPINTTEAYAVGVSSIFPAETALNLSVYAWETSGQAGELLKAILSVTARR</sequence>
<dbReference type="SUPFAM" id="SSF46785">
    <property type="entry name" value="Winged helix' DNA-binding domain"/>
    <property type="match status" value="1"/>
</dbReference>
<dbReference type="InterPro" id="IPR000847">
    <property type="entry name" value="LysR_HTH_N"/>
</dbReference>
<comment type="similarity">
    <text evidence="1">Belongs to the LysR transcriptional regulatory family.</text>
</comment>
<dbReference type="Pfam" id="PF00126">
    <property type="entry name" value="HTH_1"/>
    <property type="match status" value="1"/>
</dbReference>
<feature type="domain" description="HTH lysR-type" evidence="5">
    <location>
        <begin position="2"/>
        <end position="59"/>
    </location>
</feature>
<dbReference type="AlphaFoldDB" id="A0A840YS96"/>
<evidence type="ECO:0000256" key="4">
    <source>
        <dbReference type="ARBA" id="ARBA00023163"/>
    </source>
</evidence>
<dbReference type="InterPro" id="IPR036390">
    <property type="entry name" value="WH_DNA-bd_sf"/>
</dbReference>
<reference evidence="6 7" key="1">
    <citation type="submission" date="2020-08" db="EMBL/GenBank/DDBJ databases">
        <title>Genomic Encyclopedia of Type Strains, Phase IV (KMG-IV): sequencing the most valuable type-strain genomes for metagenomic binning, comparative biology and taxonomic classification.</title>
        <authorList>
            <person name="Goeker M."/>
        </authorList>
    </citation>
    <scope>NUCLEOTIDE SEQUENCE [LARGE SCALE GENOMIC DNA]</scope>
    <source>
        <strain evidence="6 7">DSM 26736</strain>
    </source>
</reference>
<evidence type="ECO:0000313" key="6">
    <source>
        <dbReference type="EMBL" id="MBB5712559.1"/>
    </source>
</evidence>
<dbReference type="PROSITE" id="PS50931">
    <property type="entry name" value="HTH_LYSR"/>
    <property type="match status" value="1"/>
</dbReference>
<name>A0A840YS96_9SPHN</name>
<dbReference type="RefSeq" id="WP_184091174.1">
    <property type="nucleotide sequence ID" value="NZ_JACIJF010000019.1"/>
</dbReference>
<evidence type="ECO:0000259" key="5">
    <source>
        <dbReference type="PROSITE" id="PS50931"/>
    </source>
</evidence>
<dbReference type="InterPro" id="IPR036388">
    <property type="entry name" value="WH-like_DNA-bd_sf"/>
</dbReference>
<dbReference type="InterPro" id="IPR050176">
    <property type="entry name" value="LTTR"/>
</dbReference>
<dbReference type="EMBL" id="JACIJF010000019">
    <property type="protein sequence ID" value="MBB5712559.1"/>
    <property type="molecule type" value="Genomic_DNA"/>
</dbReference>
<protein>
    <submittedName>
        <fullName evidence="6">DNA-binding transcriptional LysR family regulator</fullName>
    </submittedName>
</protein>
<dbReference type="SUPFAM" id="SSF53850">
    <property type="entry name" value="Periplasmic binding protein-like II"/>
    <property type="match status" value="1"/>
</dbReference>
<comment type="caution">
    <text evidence="6">The sequence shown here is derived from an EMBL/GenBank/DDBJ whole genome shotgun (WGS) entry which is preliminary data.</text>
</comment>
<evidence type="ECO:0000256" key="2">
    <source>
        <dbReference type="ARBA" id="ARBA00023015"/>
    </source>
</evidence>